<feature type="region of interest" description="Disordered" evidence="3">
    <location>
        <begin position="91"/>
        <end position="110"/>
    </location>
</feature>
<dbReference type="GO" id="GO:0005975">
    <property type="term" value="P:carbohydrate metabolic process"/>
    <property type="evidence" value="ECO:0007669"/>
    <property type="project" value="UniProtKB-ARBA"/>
</dbReference>
<dbReference type="Gene3D" id="3.30.379.10">
    <property type="entry name" value="Chitobiase/beta-hexosaminidase domain 2-like"/>
    <property type="match status" value="1"/>
</dbReference>
<evidence type="ECO:0000256" key="1">
    <source>
        <dbReference type="ARBA" id="ARBA00022801"/>
    </source>
</evidence>
<dbReference type="Proteomes" id="UP000294508">
    <property type="component" value="Unassembled WGS sequence"/>
</dbReference>
<proteinExistence type="predicted"/>
<dbReference type="GO" id="GO:0016798">
    <property type="term" value="F:hydrolase activity, acting on glycosyl bonds"/>
    <property type="evidence" value="ECO:0007669"/>
    <property type="project" value="UniProtKB-KW"/>
</dbReference>
<accession>A0A4R2HQD6</accession>
<dbReference type="InterPro" id="IPR011496">
    <property type="entry name" value="O-GlcNAcase_cat"/>
</dbReference>
<dbReference type="RefSeq" id="WP_132208854.1">
    <property type="nucleotide sequence ID" value="NZ_SLWN01000003.1"/>
</dbReference>
<dbReference type="InterPro" id="IPR029018">
    <property type="entry name" value="Hex-like_dom2"/>
</dbReference>
<dbReference type="Pfam" id="PF02838">
    <property type="entry name" value="Glyco_hydro_20b"/>
    <property type="match status" value="1"/>
</dbReference>
<feature type="domain" description="GH84" evidence="5">
    <location>
        <begin position="61"/>
        <end position="83"/>
    </location>
</feature>
<evidence type="ECO:0000259" key="5">
    <source>
        <dbReference type="Pfam" id="PF07555"/>
    </source>
</evidence>
<evidence type="ECO:0000259" key="4">
    <source>
        <dbReference type="Pfam" id="PF02838"/>
    </source>
</evidence>
<feature type="compositionally biased region" description="Basic and acidic residues" evidence="3">
    <location>
        <begin position="91"/>
        <end position="106"/>
    </location>
</feature>
<gene>
    <name evidence="6" type="ORF">EV652_103393</name>
</gene>
<name>A0A4R2HQD6_9ACTN</name>
<dbReference type="AlphaFoldDB" id="A0A4R2HQD6"/>
<protein>
    <submittedName>
        <fullName evidence="6">Glycosyl hydrolase family 20</fullName>
    </submittedName>
</protein>
<dbReference type="SUPFAM" id="SSF55545">
    <property type="entry name" value="beta-N-acetylhexosaminidase-like domain"/>
    <property type="match status" value="1"/>
</dbReference>
<dbReference type="Pfam" id="PF07555">
    <property type="entry name" value="NAGidase"/>
    <property type="match status" value="1"/>
</dbReference>
<dbReference type="OrthoDB" id="9760892at2"/>
<keyword evidence="1 6" id="KW-0378">Hydrolase</keyword>
<feature type="domain" description="Beta-hexosaminidase bacterial type N-terminal" evidence="4">
    <location>
        <begin position="4"/>
        <end position="55"/>
    </location>
</feature>
<sequence>MESAEGLPAEGYVVAVGEREIVLDGVDTDGTFYVAQTLAQLVQGNHLDGVEIRDWPAMRYRGSIEGFNGTPWSHADRLDHLDCRRRDLRRAAHPGDREDPGQDRSGEGGALCVRHPKPGILQLAGPDEAQKWKAAPLELKRAVIRALTVVTILPIGSGAKPTPESIHIQWRTADGRLIDAA</sequence>
<keyword evidence="2" id="KW-0326">Glycosidase</keyword>
<keyword evidence="7" id="KW-1185">Reference proteome</keyword>
<evidence type="ECO:0000256" key="2">
    <source>
        <dbReference type="ARBA" id="ARBA00023295"/>
    </source>
</evidence>
<comment type="caution">
    <text evidence="6">The sequence shown here is derived from an EMBL/GenBank/DDBJ whole genome shotgun (WGS) entry which is preliminary data.</text>
</comment>
<dbReference type="InterPro" id="IPR015882">
    <property type="entry name" value="HEX_bac_N"/>
</dbReference>
<organism evidence="6 7">
    <name type="scientific">Kribbella steppae</name>
    <dbReference type="NCBI Taxonomy" id="2512223"/>
    <lineage>
        <taxon>Bacteria</taxon>
        <taxon>Bacillati</taxon>
        <taxon>Actinomycetota</taxon>
        <taxon>Actinomycetes</taxon>
        <taxon>Propionibacteriales</taxon>
        <taxon>Kribbellaceae</taxon>
        <taxon>Kribbella</taxon>
    </lineage>
</organism>
<dbReference type="EMBL" id="SLWN01000003">
    <property type="protein sequence ID" value="TCO33392.1"/>
    <property type="molecule type" value="Genomic_DNA"/>
</dbReference>
<evidence type="ECO:0000256" key="3">
    <source>
        <dbReference type="SAM" id="MobiDB-lite"/>
    </source>
</evidence>
<evidence type="ECO:0000313" key="6">
    <source>
        <dbReference type="EMBL" id="TCO33392.1"/>
    </source>
</evidence>
<evidence type="ECO:0000313" key="7">
    <source>
        <dbReference type="Proteomes" id="UP000294508"/>
    </source>
</evidence>
<reference evidence="6 7" key="1">
    <citation type="journal article" date="2015" name="Stand. Genomic Sci.">
        <title>Genomic Encyclopedia of Bacterial and Archaeal Type Strains, Phase III: the genomes of soil and plant-associated and newly described type strains.</title>
        <authorList>
            <person name="Whitman W.B."/>
            <person name="Woyke T."/>
            <person name="Klenk H.P."/>
            <person name="Zhou Y."/>
            <person name="Lilburn T.G."/>
            <person name="Beck B.J."/>
            <person name="De Vos P."/>
            <person name="Vandamme P."/>
            <person name="Eisen J.A."/>
            <person name="Garrity G."/>
            <person name="Hugenholtz P."/>
            <person name="Kyrpides N.C."/>
        </authorList>
    </citation>
    <scope>NUCLEOTIDE SEQUENCE [LARGE SCALE GENOMIC DNA]</scope>
    <source>
        <strain evidence="6 7">VKM Ac-2572</strain>
    </source>
</reference>